<dbReference type="InterPro" id="IPR029033">
    <property type="entry name" value="His_PPase_superfam"/>
</dbReference>
<reference evidence="2 3" key="1">
    <citation type="submission" date="2018-11" db="EMBL/GenBank/DDBJ databases">
        <authorList>
            <person name="Wuyts S."/>
        </authorList>
    </citation>
    <scope>NUCLEOTIDE SEQUENCE [LARGE SCALE GENOMIC DNA]</scope>
    <source>
        <strain evidence="2">Lactobacillus mudanjiangensis AMBF249</strain>
    </source>
</reference>
<dbReference type="PANTHER" id="PTHR48100">
    <property type="entry name" value="BROAD-SPECIFICITY PHOSPHATASE YOR283W-RELATED"/>
    <property type="match status" value="1"/>
</dbReference>
<dbReference type="Gene3D" id="3.40.50.1240">
    <property type="entry name" value="Phosphoglycerate mutase-like"/>
    <property type="match status" value="1"/>
</dbReference>
<dbReference type="CDD" id="cd07067">
    <property type="entry name" value="HP_PGM_like"/>
    <property type="match status" value="1"/>
</dbReference>
<evidence type="ECO:0000313" key="2">
    <source>
        <dbReference type="EMBL" id="VDG28143.1"/>
    </source>
</evidence>
<dbReference type="EMBL" id="UYIG01000090">
    <property type="protein sequence ID" value="VDG28143.1"/>
    <property type="molecule type" value="Genomic_DNA"/>
</dbReference>
<dbReference type="InterPro" id="IPR050275">
    <property type="entry name" value="PGM_Phosphatase"/>
</dbReference>
<organism evidence="2 3">
    <name type="scientific">Lactiplantibacillus mudanjiangensis</name>
    <dbReference type="NCBI Taxonomy" id="1296538"/>
    <lineage>
        <taxon>Bacteria</taxon>
        <taxon>Bacillati</taxon>
        <taxon>Bacillota</taxon>
        <taxon>Bacilli</taxon>
        <taxon>Lactobacillales</taxon>
        <taxon>Lactobacillaceae</taxon>
        <taxon>Lactiplantibacillus</taxon>
    </lineage>
</organism>
<dbReference type="SUPFAM" id="SSF53254">
    <property type="entry name" value="Phosphoglycerate mutase-like"/>
    <property type="match status" value="1"/>
</dbReference>
<proteinExistence type="predicted"/>
<dbReference type="RefSeq" id="WP_130843557.1">
    <property type="nucleotide sequence ID" value="NZ_BJDY01000002.1"/>
</dbReference>
<dbReference type="AlphaFoldDB" id="A0A660DY02"/>
<dbReference type="Pfam" id="PF00300">
    <property type="entry name" value="His_Phos_1"/>
    <property type="match status" value="1"/>
</dbReference>
<protein>
    <submittedName>
        <fullName evidence="2">Phosphoglycerate mutase [Lactobacillus sakei]</fullName>
    </submittedName>
</protein>
<dbReference type="PIRSF" id="PIRSF000709">
    <property type="entry name" value="6PFK_2-Ptase"/>
    <property type="match status" value="1"/>
</dbReference>
<accession>A0A660DY02</accession>
<dbReference type="GO" id="GO:0005737">
    <property type="term" value="C:cytoplasm"/>
    <property type="evidence" value="ECO:0007669"/>
    <property type="project" value="TreeGrafter"/>
</dbReference>
<evidence type="ECO:0000313" key="3">
    <source>
        <dbReference type="Proteomes" id="UP000289996"/>
    </source>
</evidence>
<dbReference type="InterPro" id="IPR013078">
    <property type="entry name" value="His_Pase_superF_clade-1"/>
</dbReference>
<keyword evidence="3" id="KW-1185">Reference proteome</keyword>
<dbReference type="GO" id="GO:0016791">
    <property type="term" value="F:phosphatase activity"/>
    <property type="evidence" value="ECO:0007669"/>
    <property type="project" value="TreeGrafter"/>
</dbReference>
<feature type="binding site" evidence="1">
    <location>
        <position position="59"/>
    </location>
    <ligand>
        <name>substrate</name>
    </ligand>
</feature>
<gene>
    <name evidence="2" type="ORF">MUDAN_MDHGFNIF_02874</name>
</gene>
<evidence type="ECO:0000256" key="1">
    <source>
        <dbReference type="PIRSR" id="PIRSR613078-2"/>
    </source>
</evidence>
<dbReference type="SMART" id="SM00855">
    <property type="entry name" value="PGAM"/>
    <property type="match status" value="1"/>
</dbReference>
<name>A0A660DY02_9LACO</name>
<feature type="binding site" evidence="1">
    <location>
        <begin position="8"/>
        <end position="15"/>
    </location>
    <ligand>
        <name>substrate</name>
    </ligand>
</feature>
<dbReference type="OrthoDB" id="9782128at2"/>
<dbReference type="Proteomes" id="UP000289996">
    <property type="component" value="Unassembled WGS sequence"/>
</dbReference>
<dbReference type="PANTHER" id="PTHR48100:SF1">
    <property type="entry name" value="HISTIDINE PHOSPHATASE FAMILY PROTEIN-RELATED"/>
    <property type="match status" value="1"/>
</dbReference>
<sequence length="203" mass="23098">MTTLYFVRHGQTIWNQAHRMQGFKNSPLTSIGLAQADQLGQYLATDSTITRLLVSPSPRAQQTAAHLNASLHKPILTVPEFQELNMGSWEGQTHTWIAQHMPLEWHRFWDDPEHYQGLNGGETFTALAQRAVRGFNRLQQRYPEQTQVIVAHRVTLRVLLAQLLQRPINAIPDPQPTSLTKLTLINGHYAVDFLNRTNVHVLA</sequence>